<dbReference type="InterPro" id="IPR029058">
    <property type="entry name" value="AB_hydrolase_fold"/>
</dbReference>
<dbReference type="PANTHER" id="PTHR42776">
    <property type="entry name" value="SERINE PEPTIDASE S9 FAMILY MEMBER"/>
    <property type="match status" value="1"/>
</dbReference>
<sequence>MSAEMLSTLCRVPVPSGAAMSADGRRIAYVLTTVDEDADAYHRAVWMVDADGGAPRFCTDGSSPAWSPDGRQLAVLREDQLWLIDPDTGDGRQLTDRELGAGAAAWSPDGTRIAFSAAVDLTRDDGTPYAAGDPVVTRRLGYRDGGLRGYRRPHLFVIELATGVTTQLTDGDWSAHSPVWSPDGTRLAFAGLRDARTDNSLSTAPFVLTPGEEPQRVGTEDMLRALMWAPDGEALIMARLAPRSETQPRLLRVPLDGSAPTDLLAEIDYGSTLATPTTTQDGRVLTTVNEHATTRVYELDPLRPITDEEQLWITALSAAATRAAITYASLDTYGEVATLDLATGVRKVLTSYTADALHDLDWARPEPRTFQISDSTTVSGWLFQAERPGPLLLDIHGGPHGWWAPLMQLGYPYQLALAAAGWSVLLLNPRGSDGFGDDFHAAVYAEQGFGDAPDLLEPIDQLVAEGIADSDRLAVAGYSYGGYMTNWLTAHTTRFRAAVSGGGMCDLVSLGGTADVGVGMMDLIYGGTDPAVLRPQSPYESVRDVRTPTLILHGADDDRSPVGQAEQWFAALHTQQVETELVLYPGAGHLFLSSGRPSHRLDYSRRTFTWLTDRV</sequence>
<evidence type="ECO:0000313" key="4">
    <source>
        <dbReference type="EMBL" id="TCC28606.1"/>
    </source>
</evidence>
<dbReference type="SUPFAM" id="SSF82171">
    <property type="entry name" value="DPP6 N-terminal domain-like"/>
    <property type="match status" value="1"/>
</dbReference>
<gene>
    <name evidence="4" type="ORF">E0H50_27630</name>
</gene>
<name>A0A4R0IBU1_9ACTN</name>
<dbReference type="Pfam" id="PF00326">
    <property type="entry name" value="Peptidase_S9"/>
    <property type="match status" value="1"/>
</dbReference>
<dbReference type="PANTHER" id="PTHR42776:SF27">
    <property type="entry name" value="DIPEPTIDYL PEPTIDASE FAMILY MEMBER 6"/>
    <property type="match status" value="1"/>
</dbReference>
<dbReference type="RefSeq" id="WP_131293451.1">
    <property type="nucleotide sequence ID" value="NZ_SJKA01000011.1"/>
</dbReference>
<dbReference type="Gene3D" id="2.120.10.30">
    <property type="entry name" value="TolB, C-terminal domain"/>
    <property type="match status" value="2"/>
</dbReference>
<evidence type="ECO:0000256" key="1">
    <source>
        <dbReference type="ARBA" id="ARBA00022801"/>
    </source>
</evidence>
<dbReference type="Pfam" id="PF07676">
    <property type="entry name" value="PD40"/>
    <property type="match status" value="3"/>
</dbReference>
<dbReference type="InterPro" id="IPR011042">
    <property type="entry name" value="6-blade_b-propeller_TolB-like"/>
</dbReference>
<dbReference type="InterPro" id="IPR011659">
    <property type="entry name" value="WD40"/>
</dbReference>
<dbReference type="Proteomes" id="UP000292695">
    <property type="component" value="Unassembled WGS sequence"/>
</dbReference>
<evidence type="ECO:0000313" key="5">
    <source>
        <dbReference type="Proteomes" id="UP000292695"/>
    </source>
</evidence>
<dbReference type="GO" id="GO:0004252">
    <property type="term" value="F:serine-type endopeptidase activity"/>
    <property type="evidence" value="ECO:0007669"/>
    <property type="project" value="TreeGrafter"/>
</dbReference>
<dbReference type="InterPro" id="IPR001375">
    <property type="entry name" value="Peptidase_S9_cat"/>
</dbReference>
<protein>
    <submittedName>
        <fullName evidence="4">S9 family peptidase</fullName>
    </submittedName>
</protein>
<dbReference type="Gene3D" id="3.40.50.1820">
    <property type="entry name" value="alpha/beta hydrolase"/>
    <property type="match status" value="1"/>
</dbReference>
<reference evidence="4 5" key="1">
    <citation type="submission" date="2019-02" db="EMBL/GenBank/DDBJ databases">
        <title>Kribbella capetownensis sp. nov. and Kribbella speibonae sp. nov., isolated from soil.</title>
        <authorList>
            <person name="Curtis S.M."/>
            <person name="Norton I."/>
            <person name="Everest G.J."/>
            <person name="Meyers P.R."/>
        </authorList>
    </citation>
    <scope>NUCLEOTIDE SEQUENCE [LARGE SCALE GENOMIC DNA]</scope>
    <source>
        <strain evidence="4 5">DSM 27082</strain>
    </source>
</reference>
<keyword evidence="2" id="KW-0645">Protease</keyword>
<accession>A0A4R0IBU1</accession>
<proteinExistence type="predicted"/>
<dbReference type="AlphaFoldDB" id="A0A4R0IBU1"/>
<dbReference type="OrthoDB" id="3325701at2"/>
<feature type="domain" description="Peptidase S9 prolyl oligopeptidase catalytic" evidence="3">
    <location>
        <begin position="417"/>
        <end position="612"/>
    </location>
</feature>
<dbReference type="SUPFAM" id="SSF53474">
    <property type="entry name" value="alpha/beta-Hydrolases"/>
    <property type="match status" value="1"/>
</dbReference>
<keyword evidence="5" id="KW-1185">Reference proteome</keyword>
<keyword evidence="1" id="KW-0378">Hydrolase</keyword>
<evidence type="ECO:0000256" key="2">
    <source>
        <dbReference type="ARBA" id="ARBA00022825"/>
    </source>
</evidence>
<organism evidence="4 5">
    <name type="scientific">Kribbella sindirgiensis</name>
    <dbReference type="NCBI Taxonomy" id="1124744"/>
    <lineage>
        <taxon>Bacteria</taxon>
        <taxon>Bacillati</taxon>
        <taxon>Actinomycetota</taxon>
        <taxon>Actinomycetes</taxon>
        <taxon>Propionibacteriales</taxon>
        <taxon>Kribbellaceae</taxon>
        <taxon>Kribbella</taxon>
    </lineage>
</organism>
<comment type="caution">
    <text evidence="4">The sequence shown here is derived from an EMBL/GenBank/DDBJ whole genome shotgun (WGS) entry which is preliminary data.</text>
</comment>
<dbReference type="GO" id="GO:0006508">
    <property type="term" value="P:proteolysis"/>
    <property type="evidence" value="ECO:0007669"/>
    <property type="project" value="InterPro"/>
</dbReference>
<keyword evidence="2" id="KW-0720">Serine protease</keyword>
<dbReference type="EMBL" id="SJKA01000011">
    <property type="protein sequence ID" value="TCC28606.1"/>
    <property type="molecule type" value="Genomic_DNA"/>
</dbReference>
<evidence type="ECO:0000259" key="3">
    <source>
        <dbReference type="Pfam" id="PF00326"/>
    </source>
</evidence>